<proteinExistence type="predicted"/>
<dbReference type="PANTHER" id="PTHR42850:SF7">
    <property type="entry name" value="BIS(5'-NUCLEOSYL)-TETRAPHOSPHATASE PRPE [ASYMMETRICAL]"/>
    <property type="match status" value="1"/>
</dbReference>
<dbReference type="InterPro" id="IPR004843">
    <property type="entry name" value="Calcineurin-like_PHP"/>
</dbReference>
<dbReference type="SUPFAM" id="SSF52540">
    <property type="entry name" value="P-loop containing nucleoside triphosphate hydrolases"/>
    <property type="match status" value="1"/>
</dbReference>
<dbReference type="InterPro" id="IPR050126">
    <property type="entry name" value="Ap4A_hydrolase"/>
</dbReference>
<evidence type="ECO:0000313" key="4">
    <source>
        <dbReference type="Proteomes" id="UP000281915"/>
    </source>
</evidence>
<dbReference type="AlphaFoldDB" id="A0A3M8D2G3"/>
<dbReference type="Pfam" id="PF13671">
    <property type="entry name" value="AAA_33"/>
    <property type="match status" value="1"/>
</dbReference>
<dbReference type="EMBL" id="RHHT01000011">
    <property type="protein sequence ID" value="RNB81899.1"/>
    <property type="molecule type" value="Genomic_DNA"/>
</dbReference>
<organism evidence="3 4">
    <name type="scientific">Brevibacillus panacihumi</name>
    <dbReference type="NCBI Taxonomy" id="497735"/>
    <lineage>
        <taxon>Bacteria</taxon>
        <taxon>Bacillati</taxon>
        <taxon>Bacillota</taxon>
        <taxon>Bacilli</taxon>
        <taxon>Bacillales</taxon>
        <taxon>Paenibacillaceae</taxon>
        <taxon>Brevibacillus</taxon>
    </lineage>
</organism>
<dbReference type="GO" id="GO:0016791">
    <property type="term" value="F:phosphatase activity"/>
    <property type="evidence" value="ECO:0007669"/>
    <property type="project" value="TreeGrafter"/>
</dbReference>
<reference evidence="3 4" key="1">
    <citation type="submission" date="2018-10" db="EMBL/GenBank/DDBJ databases">
        <title>Phylogenomics of Brevibacillus.</title>
        <authorList>
            <person name="Dunlap C."/>
        </authorList>
    </citation>
    <scope>NUCLEOTIDE SEQUENCE [LARGE SCALE GENOMIC DNA]</scope>
    <source>
        <strain evidence="3 4">JCM 15085</strain>
    </source>
</reference>
<dbReference type="PANTHER" id="PTHR42850">
    <property type="entry name" value="METALLOPHOSPHOESTERASE"/>
    <property type="match status" value="1"/>
</dbReference>
<feature type="domain" description="Polynucleotide kinase-phosphatase ligase" evidence="2">
    <location>
        <begin position="482"/>
        <end position="828"/>
    </location>
</feature>
<dbReference type="Gene3D" id="3.30.470.30">
    <property type="entry name" value="DNA ligase/mRNA capping enzyme"/>
    <property type="match status" value="2"/>
</dbReference>
<dbReference type="InterPro" id="IPR027417">
    <property type="entry name" value="P-loop_NTPase"/>
</dbReference>
<name>A0A3M8D2G3_9BACL</name>
<dbReference type="Gene3D" id="3.40.50.300">
    <property type="entry name" value="P-loop containing nucleotide triphosphate hydrolases"/>
    <property type="match status" value="1"/>
</dbReference>
<gene>
    <name evidence="3" type="ORF">EDM58_07170</name>
</gene>
<dbReference type="Gene3D" id="3.60.21.10">
    <property type="match status" value="1"/>
</dbReference>
<accession>A0A3M8D2G3</accession>
<feature type="domain" description="Calcineurin-like phosphoesterase" evidence="1">
    <location>
        <begin position="212"/>
        <end position="402"/>
    </location>
</feature>
<comment type="caution">
    <text evidence="3">The sequence shown here is derived from an EMBL/GenBank/DDBJ whole genome shotgun (WGS) entry which is preliminary data.</text>
</comment>
<dbReference type="Pfam" id="PF16542">
    <property type="entry name" value="PNKP_ligase"/>
    <property type="match status" value="1"/>
</dbReference>
<dbReference type="Pfam" id="PF00149">
    <property type="entry name" value="Metallophos"/>
    <property type="match status" value="1"/>
</dbReference>
<sequence length="862" mass="100978">MQLQTNVHTVFLLVGPTECGKTTFAKQVLIPALQFSDENKRIKANVQYLSSDAIRQELLGHEHDKYDQVMLETSEQAFHLLYEKLRMVTSFPVNAEFVVVDTTGLAEDFRAKVREIARENTYRVEVILFDYRSREDYYASERSKKLITSHINRLKKEVIRSLAGEKYARIHRIRSKDFYLPATLQANPAYSIVISDKDEYVSTILPPDQSYLIIGDIHECVEELKSLLVRHGFELNENKLMAQGKGKQTKIILAGDWIDKGKQTKETIEFLYENRELFYLVTGNHENFVYKYLHGEISEVDEELLRTYFDSIQILSADDSLREKFIDLYRLSRPFYKRHGIAGPSFYVTHAPCKNKYIGKLDSNSVRHQRNFRINRTEPYEDQLAFLKTEAVKNHPYHLFGHIAAKQSFRIKNKIHLDTGCVHGNALTSVTISHKLFTQTYPSAHSVIQEDLPILFQDDDKIRSVQEMNDEQKRTLLSYAQNQINFISGTMPPADKDEAANQLESLEKALQYFRDQGVQHVVLQPKYMGSRCNVYLFKDVSKCFAVSRHGHPIKQIELSSIYENLLQRFQGFMEQHQVRMMILDGELMPWKALGEGLIEKQFKPIQKALESELAFLKQNDFDQAYQKLLQAYKESGFEKDQYHHSKQALIEKYGGNTYQNFKNLCQFAETYVPVEEHVQASQIYQKQLEIYAADQELEFKPFGLLKLVYESGEEQIPNWKTSDMYRFVTDDDYRCVDLYTPDSYVQAHRYYSFLTMEKQMEGVVIKPEFMDDKAVPYMKVRNPEYLSIIYGYDYRFPHKYRKLIKQKKIGQKLRTSMKEYQLGRQMLAIPFSRITEDNTQYQSVVSQLLWEVSNEKEIDPRL</sequence>
<evidence type="ECO:0000259" key="2">
    <source>
        <dbReference type="Pfam" id="PF16542"/>
    </source>
</evidence>
<dbReference type="GO" id="GO:0005737">
    <property type="term" value="C:cytoplasm"/>
    <property type="evidence" value="ECO:0007669"/>
    <property type="project" value="TreeGrafter"/>
</dbReference>
<evidence type="ECO:0000259" key="1">
    <source>
        <dbReference type="Pfam" id="PF00149"/>
    </source>
</evidence>
<dbReference type="SUPFAM" id="SSF56091">
    <property type="entry name" value="DNA ligase/mRNA capping enzyme, catalytic domain"/>
    <property type="match status" value="1"/>
</dbReference>
<dbReference type="SUPFAM" id="SSF56300">
    <property type="entry name" value="Metallo-dependent phosphatases"/>
    <property type="match status" value="1"/>
</dbReference>
<dbReference type="Proteomes" id="UP000281915">
    <property type="component" value="Unassembled WGS sequence"/>
</dbReference>
<protein>
    <submittedName>
        <fullName evidence="3">Metallophosphoesterase</fullName>
    </submittedName>
</protein>
<dbReference type="RefSeq" id="WP_122912724.1">
    <property type="nucleotide sequence ID" value="NZ_RHHT01000011.1"/>
</dbReference>
<evidence type="ECO:0000313" key="3">
    <source>
        <dbReference type="EMBL" id="RNB81899.1"/>
    </source>
</evidence>
<dbReference type="InterPro" id="IPR029052">
    <property type="entry name" value="Metallo-depent_PP-like"/>
</dbReference>
<dbReference type="InterPro" id="IPR032380">
    <property type="entry name" value="PNKP_ligase_dom"/>
</dbReference>